<evidence type="ECO:0000256" key="1">
    <source>
        <dbReference type="ARBA" id="ARBA00022574"/>
    </source>
</evidence>
<dbReference type="PROSITE" id="PS50082">
    <property type="entry name" value="WD_REPEATS_2"/>
    <property type="match status" value="2"/>
</dbReference>
<dbReference type="GO" id="GO:0000974">
    <property type="term" value="C:Prp19 complex"/>
    <property type="evidence" value="ECO:0007669"/>
    <property type="project" value="TreeGrafter"/>
</dbReference>
<dbReference type="InterPro" id="IPR015943">
    <property type="entry name" value="WD40/YVTN_repeat-like_dom_sf"/>
</dbReference>
<sequence>MNKVIRNYHGHLSGVYCLKIHDGLNVLVSGGRDSAARVWDIRVRKQVHALVGHSHTVGSIVTQNSEPHVITGSYDSFIKMWDVGTGRCINTLTNHKKSIRAMVEHPT</sequence>
<feature type="repeat" description="WD" evidence="4">
    <location>
        <begin position="8"/>
        <end position="49"/>
    </location>
</feature>
<organism evidence="5">
    <name type="scientific">Nymphaea colorata</name>
    <name type="common">pocket water lily</name>
    <dbReference type="NCBI Taxonomy" id="210225"/>
    <lineage>
        <taxon>Eukaryota</taxon>
        <taxon>Viridiplantae</taxon>
        <taxon>Streptophyta</taxon>
        <taxon>Embryophyta</taxon>
        <taxon>Tracheophyta</taxon>
        <taxon>Spermatophyta</taxon>
        <taxon>Magnoliopsida</taxon>
        <taxon>Nymphaeales</taxon>
        <taxon>Nymphaeaceae</taxon>
        <taxon>Nymphaea</taxon>
    </lineage>
</organism>
<evidence type="ECO:0000256" key="3">
    <source>
        <dbReference type="ARBA" id="ARBA00025726"/>
    </source>
</evidence>
<comment type="similarity">
    <text evidence="3">Belongs to the WD repeat PRL1/PRL2 family.</text>
</comment>
<accession>A0A5K1HCL8</accession>
<dbReference type="GO" id="GO:0071013">
    <property type="term" value="C:catalytic step 2 spliceosome"/>
    <property type="evidence" value="ECO:0007669"/>
    <property type="project" value="TreeGrafter"/>
</dbReference>
<dbReference type="GO" id="GO:0071011">
    <property type="term" value="C:precatalytic spliceosome"/>
    <property type="evidence" value="ECO:0007669"/>
    <property type="project" value="TreeGrafter"/>
</dbReference>
<evidence type="ECO:0000256" key="2">
    <source>
        <dbReference type="ARBA" id="ARBA00022737"/>
    </source>
</evidence>
<name>A0A5K1HCL8_9MAGN</name>
<dbReference type="AlphaFoldDB" id="A0A5K1HCL8"/>
<dbReference type="SMART" id="SM00320">
    <property type="entry name" value="WD40"/>
    <property type="match status" value="2"/>
</dbReference>
<reference evidence="5" key="1">
    <citation type="submission" date="2019-09" db="EMBL/GenBank/DDBJ databases">
        <authorList>
            <person name="Zhang L."/>
        </authorList>
    </citation>
    <scope>NUCLEOTIDE SEQUENCE</scope>
</reference>
<keyword evidence="1 4" id="KW-0853">WD repeat</keyword>
<dbReference type="PROSITE" id="PS50294">
    <property type="entry name" value="WD_REPEATS_REGION"/>
    <property type="match status" value="2"/>
</dbReference>
<dbReference type="SUPFAM" id="SSF50978">
    <property type="entry name" value="WD40 repeat-like"/>
    <property type="match status" value="1"/>
</dbReference>
<dbReference type="InterPro" id="IPR045241">
    <property type="entry name" value="Prp46/PLRG1-like"/>
</dbReference>
<proteinExistence type="inferred from homology"/>
<dbReference type="Gene3D" id="2.130.10.10">
    <property type="entry name" value="YVTN repeat-like/Quinoprotein amine dehydrogenase"/>
    <property type="match status" value="1"/>
</dbReference>
<dbReference type="PROSITE" id="PS00678">
    <property type="entry name" value="WD_REPEATS_1"/>
    <property type="match status" value="2"/>
</dbReference>
<keyword evidence="2" id="KW-0677">Repeat</keyword>
<dbReference type="EMBL" id="LR721952">
    <property type="protein sequence ID" value="VVW85665.1"/>
    <property type="molecule type" value="Genomic_DNA"/>
</dbReference>
<protein>
    <submittedName>
        <fullName evidence="5">Uncharacterized protein</fullName>
    </submittedName>
</protein>
<dbReference type="InterPro" id="IPR019775">
    <property type="entry name" value="WD40_repeat_CS"/>
</dbReference>
<dbReference type="InterPro" id="IPR001680">
    <property type="entry name" value="WD40_rpt"/>
</dbReference>
<dbReference type="Pfam" id="PF00400">
    <property type="entry name" value="WD40"/>
    <property type="match status" value="2"/>
</dbReference>
<feature type="repeat" description="WD" evidence="4">
    <location>
        <begin position="50"/>
        <end position="91"/>
    </location>
</feature>
<dbReference type="GO" id="GO:0000398">
    <property type="term" value="P:mRNA splicing, via spliceosome"/>
    <property type="evidence" value="ECO:0007669"/>
    <property type="project" value="InterPro"/>
</dbReference>
<dbReference type="PANTHER" id="PTHR19923:SF0">
    <property type="entry name" value="PLEIOTROPIC REGULATOR 1"/>
    <property type="match status" value="1"/>
</dbReference>
<gene>
    <name evidence="5" type="ORF">NYM_LOCUS29289</name>
</gene>
<dbReference type="InterPro" id="IPR036322">
    <property type="entry name" value="WD40_repeat_dom_sf"/>
</dbReference>
<evidence type="ECO:0000313" key="5">
    <source>
        <dbReference type="EMBL" id="VVW85665.1"/>
    </source>
</evidence>
<dbReference type="PANTHER" id="PTHR19923">
    <property type="entry name" value="WD40 REPEAT PROTEINPRL1/PRL2-RELATED"/>
    <property type="match status" value="1"/>
</dbReference>
<evidence type="ECO:0000256" key="4">
    <source>
        <dbReference type="PROSITE-ProRule" id="PRU00221"/>
    </source>
</evidence>